<keyword evidence="5" id="KW-1185">Reference proteome</keyword>
<feature type="domain" description="N-acetyltransferase" evidence="3">
    <location>
        <begin position="1"/>
        <end position="145"/>
    </location>
</feature>
<evidence type="ECO:0000313" key="5">
    <source>
        <dbReference type="Proteomes" id="UP001234495"/>
    </source>
</evidence>
<dbReference type="InterPro" id="IPR000182">
    <property type="entry name" value="GNAT_dom"/>
</dbReference>
<organism evidence="4 5">
    <name type="scientific">Metabacillus malikii</name>
    <dbReference type="NCBI Taxonomy" id="1504265"/>
    <lineage>
        <taxon>Bacteria</taxon>
        <taxon>Bacillati</taxon>
        <taxon>Bacillota</taxon>
        <taxon>Bacilli</taxon>
        <taxon>Bacillales</taxon>
        <taxon>Bacillaceae</taxon>
        <taxon>Metabacillus</taxon>
    </lineage>
</organism>
<dbReference type="Gene3D" id="3.40.630.30">
    <property type="match status" value="1"/>
</dbReference>
<dbReference type="PROSITE" id="PS51186">
    <property type="entry name" value="GNAT"/>
    <property type="match status" value="1"/>
</dbReference>
<dbReference type="CDD" id="cd04301">
    <property type="entry name" value="NAT_SF"/>
    <property type="match status" value="1"/>
</dbReference>
<sequence length="145" mass="16379">MEIREATSNDVNDLARLMCELGYPTTFEQMKVRFNDIVSTPHHYTLLACIDGKVVAMIGFHTGHLYNMDGMYARIVAFVVDSSYRNLGIGTLLLRKVEEFTKKLGVDGIVLNSGNRAEREIAHKFYESHGYLVKSTGFVKTLNEL</sequence>
<dbReference type="RefSeq" id="WP_307336070.1">
    <property type="nucleotide sequence ID" value="NZ_JAUSUD010000001.1"/>
</dbReference>
<keyword evidence="1" id="KW-0808">Transferase</keyword>
<evidence type="ECO:0000313" key="4">
    <source>
        <dbReference type="EMBL" id="MDQ0229036.1"/>
    </source>
</evidence>
<accession>A0ABT9Z9W3</accession>
<reference evidence="4 5" key="1">
    <citation type="submission" date="2023-07" db="EMBL/GenBank/DDBJ databases">
        <title>Genomic Encyclopedia of Type Strains, Phase IV (KMG-IV): sequencing the most valuable type-strain genomes for metagenomic binning, comparative biology and taxonomic classification.</title>
        <authorList>
            <person name="Goeker M."/>
        </authorList>
    </citation>
    <scope>NUCLEOTIDE SEQUENCE [LARGE SCALE GENOMIC DNA]</scope>
    <source>
        <strain evidence="4 5">DSM 29005</strain>
    </source>
</reference>
<dbReference type="Pfam" id="PF00583">
    <property type="entry name" value="Acetyltransf_1"/>
    <property type="match status" value="1"/>
</dbReference>
<dbReference type="InterPro" id="IPR016181">
    <property type="entry name" value="Acyl_CoA_acyltransferase"/>
</dbReference>
<name>A0ABT9Z9W3_9BACI</name>
<gene>
    <name evidence="4" type="ORF">J2S19_000286</name>
</gene>
<dbReference type="SUPFAM" id="SSF55729">
    <property type="entry name" value="Acyl-CoA N-acyltransferases (Nat)"/>
    <property type="match status" value="1"/>
</dbReference>
<dbReference type="EMBL" id="JAUSUD010000001">
    <property type="protein sequence ID" value="MDQ0229036.1"/>
    <property type="molecule type" value="Genomic_DNA"/>
</dbReference>
<keyword evidence="2" id="KW-0012">Acyltransferase</keyword>
<dbReference type="PANTHER" id="PTHR43877">
    <property type="entry name" value="AMINOALKYLPHOSPHONATE N-ACETYLTRANSFERASE-RELATED-RELATED"/>
    <property type="match status" value="1"/>
</dbReference>
<evidence type="ECO:0000259" key="3">
    <source>
        <dbReference type="PROSITE" id="PS51186"/>
    </source>
</evidence>
<protein>
    <submittedName>
        <fullName evidence="4">GNAT superfamily N-acetyltransferase</fullName>
    </submittedName>
</protein>
<evidence type="ECO:0000256" key="1">
    <source>
        <dbReference type="ARBA" id="ARBA00022679"/>
    </source>
</evidence>
<dbReference type="Proteomes" id="UP001234495">
    <property type="component" value="Unassembled WGS sequence"/>
</dbReference>
<proteinExistence type="predicted"/>
<dbReference type="PANTHER" id="PTHR43877:SF2">
    <property type="entry name" value="AMINOALKYLPHOSPHONATE N-ACETYLTRANSFERASE-RELATED"/>
    <property type="match status" value="1"/>
</dbReference>
<evidence type="ECO:0000256" key="2">
    <source>
        <dbReference type="ARBA" id="ARBA00023315"/>
    </source>
</evidence>
<comment type="caution">
    <text evidence="4">The sequence shown here is derived from an EMBL/GenBank/DDBJ whole genome shotgun (WGS) entry which is preliminary data.</text>
</comment>
<dbReference type="InterPro" id="IPR050832">
    <property type="entry name" value="Bact_Acetyltransf"/>
</dbReference>